<keyword evidence="9" id="KW-1185">Reference proteome</keyword>
<dbReference type="SUPFAM" id="SSF52047">
    <property type="entry name" value="RNI-like"/>
    <property type="match status" value="1"/>
</dbReference>
<dbReference type="CDD" id="cd06257">
    <property type="entry name" value="DnaJ"/>
    <property type="match status" value="1"/>
</dbReference>
<dbReference type="Gene3D" id="1.10.287.110">
    <property type="entry name" value="DnaJ domain"/>
    <property type="match status" value="1"/>
</dbReference>
<feature type="repeat" description="TPR" evidence="4">
    <location>
        <begin position="657"/>
        <end position="690"/>
    </location>
</feature>
<dbReference type="PANTHER" id="PTHR44140">
    <property type="entry name" value="LD25575P"/>
    <property type="match status" value="1"/>
</dbReference>
<dbReference type="InterPro" id="IPR036869">
    <property type="entry name" value="J_dom_sf"/>
</dbReference>
<keyword evidence="2" id="KW-0732">Signal</keyword>
<dbReference type="FunFam" id="1.25.40.10:FF:000659">
    <property type="entry name" value="AGAP002752-PA-like protein"/>
    <property type="match status" value="1"/>
</dbReference>
<evidence type="ECO:0000256" key="5">
    <source>
        <dbReference type="SAM" id="Coils"/>
    </source>
</evidence>
<dbReference type="GO" id="GO:0051787">
    <property type="term" value="F:misfolded protein binding"/>
    <property type="evidence" value="ECO:0007669"/>
    <property type="project" value="TreeGrafter"/>
</dbReference>
<dbReference type="EnsemblMetazoa" id="AMIN003562-RA">
    <property type="protein sequence ID" value="AMIN003562-PA"/>
    <property type="gene ID" value="AMIN003562"/>
</dbReference>
<reference evidence="9" key="1">
    <citation type="submission" date="2013-03" db="EMBL/GenBank/DDBJ databases">
        <title>The Genome Sequence of Anopheles minimus MINIMUS1.</title>
        <authorList>
            <consortium name="The Broad Institute Genomics Platform"/>
            <person name="Neafsey D.E."/>
            <person name="Walton C."/>
            <person name="Walker B."/>
            <person name="Young S.K."/>
            <person name="Zeng Q."/>
            <person name="Gargeya S."/>
            <person name="Fitzgerald M."/>
            <person name="Haas B."/>
            <person name="Abouelleil A."/>
            <person name="Allen A.W."/>
            <person name="Alvarado L."/>
            <person name="Arachchi H.M."/>
            <person name="Berlin A.M."/>
            <person name="Chapman S.B."/>
            <person name="Gainer-Dewar J."/>
            <person name="Goldberg J."/>
            <person name="Griggs A."/>
            <person name="Gujja S."/>
            <person name="Hansen M."/>
            <person name="Howarth C."/>
            <person name="Imamovic A."/>
            <person name="Ireland A."/>
            <person name="Larimer J."/>
            <person name="McCowan C."/>
            <person name="Murphy C."/>
            <person name="Pearson M."/>
            <person name="Poon T.W."/>
            <person name="Priest M."/>
            <person name="Roberts A."/>
            <person name="Saif S."/>
            <person name="Shea T."/>
            <person name="Sisk P."/>
            <person name="Sykes S."/>
            <person name="Wortman J."/>
            <person name="Nusbaum C."/>
            <person name="Birren B."/>
        </authorList>
    </citation>
    <scope>NUCLEOTIDE SEQUENCE [LARGE SCALE GENOMIC DNA]</scope>
    <source>
        <strain evidence="9">MINIMUS1</strain>
    </source>
</reference>
<dbReference type="InterPro" id="IPR032675">
    <property type="entry name" value="LRR_dom_sf"/>
</dbReference>
<keyword evidence="5" id="KW-0175">Coiled coil</keyword>
<dbReference type="PRINTS" id="PR00625">
    <property type="entry name" value="JDOMAIN"/>
</dbReference>
<dbReference type="GO" id="GO:0034975">
    <property type="term" value="P:protein folding in endoplasmic reticulum"/>
    <property type="evidence" value="ECO:0007669"/>
    <property type="project" value="TreeGrafter"/>
</dbReference>
<dbReference type="Pfam" id="PF13181">
    <property type="entry name" value="TPR_8"/>
    <property type="match status" value="3"/>
</dbReference>
<evidence type="ECO:0000256" key="4">
    <source>
        <dbReference type="PROSITE-ProRule" id="PRU00339"/>
    </source>
</evidence>
<evidence type="ECO:0000256" key="1">
    <source>
        <dbReference type="ARBA" id="ARBA00004240"/>
    </source>
</evidence>
<dbReference type="SMART" id="SM00271">
    <property type="entry name" value="DnaJ"/>
    <property type="match status" value="1"/>
</dbReference>
<dbReference type="GO" id="GO:0005783">
    <property type="term" value="C:endoplasmic reticulum"/>
    <property type="evidence" value="ECO:0007669"/>
    <property type="project" value="UniProtKB-SubCell"/>
</dbReference>
<dbReference type="Gene3D" id="3.80.10.10">
    <property type="entry name" value="Ribonuclease Inhibitor"/>
    <property type="match status" value="1"/>
</dbReference>
<evidence type="ECO:0000313" key="8">
    <source>
        <dbReference type="EnsemblMetazoa" id="AMIN003562-PA"/>
    </source>
</evidence>
<dbReference type="PANTHER" id="PTHR44140:SF2">
    <property type="entry name" value="LD25575P"/>
    <property type="match status" value="1"/>
</dbReference>
<keyword evidence="4" id="KW-0802">TPR repeat</keyword>
<evidence type="ECO:0000256" key="3">
    <source>
        <dbReference type="ARBA" id="ARBA00022824"/>
    </source>
</evidence>
<dbReference type="InterPro" id="IPR011990">
    <property type="entry name" value="TPR-like_helical_dom_sf"/>
</dbReference>
<sequence>MKYPNTLDLNTYRAYMCARHLNRDKTRLLDAINLDWDLNVPEPLKILCLKAIAENWMTVPYFRELPLCEDRQYLLDLLDLNFPLDVLCARVRSDAFWKRAFHHRWRTFVPIEVGSKPWIRIYLEQHLSELVEHLKPTDYDQEGVKKIVDLCSPFVRELRIERLQPSLSDNSDHVPLDVVLASLRRLQRISLTYDVKDVGHNFFLGCATITEMDVKLMTQGLERCSELTEFRLHSSKLEPTMMKRISAALGKGCPHLRTIAFPHCRCGDIGLRAFCEPINPKSFPNVREVVLTNNFLSPESVQELTWRLRHRQIEKLDLRLNPILTEGASYIMTSVFYMPLQELNLSCCSIDEQIEEYLLMLIRFNYTIKRFDISSNRLSPAMGERLLQRVYENKTLQQFDLRNTDISYDVRAIIDEVILENRDPHSLHIIYGFEMLLNIHDSSQLADSRRLGTVLLFLLIELFFEGAETATQAEIDRHLEIGRDFLARGQLSDALTHYHAAVEGDPNNYLTYFKRGTVYFALGKAKFAISDFTRVLELKPDFTAARAQRGSVYLKMGDFENAEMDLMVVLRMDPQHPEANMHFSRIGPARDQWVLCVDLMERGDFNTAIALLTQLLEVCPWSVPIRESRAQMYLRIGDRMAAVSDFRSVNRLSHDSTEGYYQLARILYDIGDSGAALKEIRECLKLDPEHKDCFPLYKKIKKVDKVYVDALQAQEEQRYADCTAGGEKLVKLEPDVPMIVYNGKQLLCSCLVKEEEFTDAVVRCQEALDIYPDPEVMCDRAEALIGAEMYDEAIAQYREALEINDNLQRAKDGIEHAQRVQKQAERRDYYKILGVKRTATKQEIVKAYRKAAQKWHPDNFQGDQKKMAEKKFIDVAAAKEVLTDPEKRRQFDAGQDPLDPEAGRNGFGGGNPFHHFQHGSPFQFKFHFT</sequence>
<keyword evidence="3" id="KW-0256">Endoplasmic reticulum</keyword>
<dbReference type="STRING" id="112268.A0A182VZQ7"/>
<accession>A0A182VZQ7</accession>
<dbReference type="PROSITE" id="PS50076">
    <property type="entry name" value="DNAJ_2"/>
    <property type="match status" value="1"/>
</dbReference>
<evidence type="ECO:0000313" key="9">
    <source>
        <dbReference type="Proteomes" id="UP000075920"/>
    </source>
</evidence>
<dbReference type="SUPFAM" id="SSF46565">
    <property type="entry name" value="Chaperone J-domain"/>
    <property type="match status" value="1"/>
</dbReference>
<feature type="repeat" description="TPR" evidence="4">
    <location>
        <begin position="475"/>
        <end position="508"/>
    </location>
</feature>
<proteinExistence type="predicted"/>
<feature type="repeat" description="TPR" evidence="4">
    <location>
        <begin position="509"/>
        <end position="542"/>
    </location>
</feature>
<feature type="region of interest" description="Disordered" evidence="6">
    <location>
        <begin position="884"/>
        <end position="907"/>
    </location>
</feature>
<name>A0A182VZQ7_9DIPT</name>
<feature type="repeat" description="TPR" evidence="4">
    <location>
        <begin position="543"/>
        <end position="576"/>
    </location>
</feature>
<evidence type="ECO:0000256" key="6">
    <source>
        <dbReference type="SAM" id="MobiDB-lite"/>
    </source>
</evidence>
<dbReference type="Pfam" id="PF13414">
    <property type="entry name" value="TPR_11"/>
    <property type="match status" value="1"/>
</dbReference>
<dbReference type="SUPFAM" id="SSF48452">
    <property type="entry name" value="TPR-like"/>
    <property type="match status" value="2"/>
</dbReference>
<dbReference type="Pfam" id="PF00226">
    <property type="entry name" value="DnaJ"/>
    <property type="match status" value="1"/>
</dbReference>
<feature type="domain" description="J" evidence="7">
    <location>
        <begin position="828"/>
        <end position="895"/>
    </location>
</feature>
<comment type="subcellular location">
    <subcellularLocation>
        <location evidence="1">Endoplasmic reticulum</location>
    </subcellularLocation>
</comment>
<feature type="coiled-coil region" evidence="5">
    <location>
        <begin position="790"/>
        <end position="827"/>
    </location>
</feature>
<evidence type="ECO:0000259" key="7">
    <source>
        <dbReference type="PROSITE" id="PS50076"/>
    </source>
</evidence>
<dbReference type="PROSITE" id="PS50005">
    <property type="entry name" value="TPR"/>
    <property type="match status" value="4"/>
</dbReference>
<protein>
    <recommendedName>
        <fullName evidence="7">J domain-containing protein</fullName>
    </recommendedName>
</protein>
<dbReference type="InterPro" id="IPR001623">
    <property type="entry name" value="DnaJ_domain"/>
</dbReference>
<dbReference type="VEuPathDB" id="VectorBase:AMIN003562"/>
<dbReference type="InterPro" id="IPR019734">
    <property type="entry name" value="TPR_rpt"/>
</dbReference>
<organism evidence="8 9">
    <name type="scientific">Anopheles minimus</name>
    <dbReference type="NCBI Taxonomy" id="112268"/>
    <lineage>
        <taxon>Eukaryota</taxon>
        <taxon>Metazoa</taxon>
        <taxon>Ecdysozoa</taxon>
        <taxon>Arthropoda</taxon>
        <taxon>Hexapoda</taxon>
        <taxon>Insecta</taxon>
        <taxon>Pterygota</taxon>
        <taxon>Neoptera</taxon>
        <taxon>Endopterygota</taxon>
        <taxon>Diptera</taxon>
        <taxon>Nematocera</taxon>
        <taxon>Culicoidea</taxon>
        <taxon>Culicidae</taxon>
        <taxon>Anophelinae</taxon>
        <taxon>Anopheles</taxon>
    </lineage>
</organism>
<dbReference type="InterPro" id="IPR051727">
    <property type="entry name" value="DnaJ_C3_Co-chaperones"/>
</dbReference>
<reference evidence="8" key="2">
    <citation type="submission" date="2020-05" db="UniProtKB">
        <authorList>
            <consortium name="EnsemblMetazoa"/>
        </authorList>
    </citation>
    <scope>IDENTIFICATION</scope>
    <source>
        <strain evidence="8">MINIMUS1</strain>
    </source>
</reference>
<dbReference type="Proteomes" id="UP000075920">
    <property type="component" value="Unassembled WGS sequence"/>
</dbReference>
<evidence type="ECO:0000256" key="2">
    <source>
        <dbReference type="ARBA" id="ARBA00022729"/>
    </source>
</evidence>
<dbReference type="GO" id="GO:0051087">
    <property type="term" value="F:protein-folding chaperone binding"/>
    <property type="evidence" value="ECO:0007669"/>
    <property type="project" value="TreeGrafter"/>
</dbReference>
<dbReference type="AlphaFoldDB" id="A0A182VZQ7"/>
<dbReference type="Gene3D" id="1.25.40.10">
    <property type="entry name" value="Tetratricopeptide repeat domain"/>
    <property type="match status" value="1"/>
</dbReference>
<dbReference type="SMART" id="SM00028">
    <property type="entry name" value="TPR"/>
    <property type="match status" value="5"/>
</dbReference>